<gene>
    <name evidence="2" type="ORF">A2989_03170</name>
</gene>
<dbReference type="STRING" id="1797259.A2989_03170"/>
<organism evidence="2 3">
    <name type="scientific">Candidatus Amesbacteria bacterium RIFCSPLOWO2_01_FULL_48_25</name>
    <dbReference type="NCBI Taxonomy" id="1797259"/>
    <lineage>
        <taxon>Bacteria</taxon>
        <taxon>Candidatus Amesiibacteriota</taxon>
    </lineage>
</organism>
<sequence length="132" mass="15361">MPLNIRETLDPRKVVNIFEGQVAYMTKQVGEMSPEDQIRAQIHLKNMLSLFAHYLTQLGPPFPGLSSQDYQEIMTEYGRRHQESQYIDPTLNPQDPDPKVMKRTGNLMDRLLDETRSVAYGLPKLPVYRRQK</sequence>
<accession>A0A1F4ZBT7</accession>
<evidence type="ECO:0000256" key="1">
    <source>
        <dbReference type="SAM" id="MobiDB-lite"/>
    </source>
</evidence>
<name>A0A1F4ZBT7_9BACT</name>
<evidence type="ECO:0000313" key="2">
    <source>
        <dbReference type="EMBL" id="OGD03655.1"/>
    </source>
</evidence>
<feature type="compositionally biased region" description="Polar residues" evidence="1">
    <location>
        <begin position="84"/>
        <end position="93"/>
    </location>
</feature>
<proteinExistence type="predicted"/>
<dbReference type="EMBL" id="MEXN01000005">
    <property type="protein sequence ID" value="OGD03655.1"/>
    <property type="molecule type" value="Genomic_DNA"/>
</dbReference>
<feature type="region of interest" description="Disordered" evidence="1">
    <location>
        <begin position="82"/>
        <end position="102"/>
    </location>
</feature>
<dbReference type="AlphaFoldDB" id="A0A1F4ZBT7"/>
<reference evidence="2 3" key="1">
    <citation type="journal article" date="2016" name="Nat. Commun.">
        <title>Thousands of microbial genomes shed light on interconnected biogeochemical processes in an aquifer system.</title>
        <authorList>
            <person name="Anantharaman K."/>
            <person name="Brown C.T."/>
            <person name="Hug L.A."/>
            <person name="Sharon I."/>
            <person name="Castelle C.J."/>
            <person name="Probst A.J."/>
            <person name="Thomas B.C."/>
            <person name="Singh A."/>
            <person name="Wilkins M.J."/>
            <person name="Karaoz U."/>
            <person name="Brodie E.L."/>
            <person name="Williams K.H."/>
            <person name="Hubbard S.S."/>
            <person name="Banfield J.F."/>
        </authorList>
    </citation>
    <scope>NUCLEOTIDE SEQUENCE [LARGE SCALE GENOMIC DNA]</scope>
</reference>
<evidence type="ECO:0000313" key="3">
    <source>
        <dbReference type="Proteomes" id="UP000177080"/>
    </source>
</evidence>
<protein>
    <submittedName>
        <fullName evidence="2">Uncharacterized protein</fullName>
    </submittedName>
</protein>
<dbReference type="Proteomes" id="UP000177080">
    <property type="component" value="Unassembled WGS sequence"/>
</dbReference>
<comment type="caution">
    <text evidence="2">The sequence shown here is derived from an EMBL/GenBank/DDBJ whole genome shotgun (WGS) entry which is preliminary data.</text>
</comment>